<evidence type="ECO:0000313" key="2">
    <source>
        <dbReference type="EMBL" id="CAB4324303.1"/>
    </source>
</evidence>
<protein>
    <submittedName>
        <fullName evidence="2">Unannotated protein</fullName>
    </submittedName>
</protein>
<dbReference type="EMBL" id="CAEMXZ010000128">
    <property type="protein sequence ID" value="CAB4324303.1"/>
    <property type="molecule type" value="Genomic_DNA"/>
</dbReference>
<dbReference type="AlphaFoldDB" id="A0A6J5YEP6"/>
<gene>
    <name evidence="2" type="ORF">UFOPK1392_02068</name>
</gene>
<proteinExistence type="predicted"/>
<feature type="compositionally biased region" description="Basic and acidic residues" evidence="1">
    <location>
        <begin position="20"/>
        <end position="39"/>
    </location>
</feature>
<feature type="region of interest" description="Disordered" evidence="1">
    <location>
        <begin position="1"/>
        <end position="39"/>
    </location>
</feature>
<accession>A0A6J5YEP6</accession>
<sequence length="57" mass="5923">MSAGHLAGSAGTRPTTRVHPLGDHARRNEHSVGETRGRAVADVMSDLEYLGGAPLEG</sequence>
<organism evidence="2">
    <name type="scientific">freshwater metagenome</name>
    <dbReference type="NCBI Taxonomy" id="449393"/>
    <lineage>
        <taxon>unclassified sequences</taxon>
        <taxon>metagenomes</taxon>
        <taxon>ecological metagenomes</taxon>
    </lineage>
</organism>
<name>A0A6J5YEP6_9ZZZZ</name>
<evidence type="ECO:0000256" key="1">
    <source>
        <dbReference type="SAM" id="MobiDB-lite"/>
    </source>
</evidence>
<reference evidence="2" key="1">
    <citation type="submission" date="2020-05" db="EMBL/GenBank/DDBJ databases">
        <authorList>
            <person name="Chiriac C."/>
            <person name="Salcher M."/>
            <person name="Ghai R."/>
            <person name="Kavagutti S V."/>
        </authorList>
    </citation>
    <scope>NUCLEOTIDE SEQUENCE</scope>
</reference>